<evidence type="ECO:0000259" key="5">
    <source>
        <dbReference type="Pfam" id="PF00263"/>
    </source>
</evidence>
<dbReference type="Pfam" id="PF03958">
    <property type="entry name" value="Secretin_N"/>
    <property type="match status" value="1"/>
</dbReference>
<dbReference type="InterPro" id="IPR004846">
    <property type="entry name" value="T2SS/T3SS_dom"/>
</dbReference>
<dbReference type="Pfam" id="PF00263">
    <property type="entry name" value="Secretin"/>
    <property type="match status" value="1"/>
</dbReference>
<dbReference type="PANTHER" id="PTHR30332:SF17">
    <property type="entry name" value="TYPE IV PILIATION SYSTEM PROTEIN DR_0774-RELATED"/>
    <property type="match status" value="1"/>
</dbReference>
<dbReference type="InterPro" id="IPR050810">
    <property type="entry name" value="Bact_Secretion_Sys_Channel"/>
</dbReference>
<feature type="chain" id="PRO_5035302625" evidence="4">
    <location>
        <begin position="26"/>
        <end position="799"/>
    </location>
</feature>
<dbReference type="RefSeq" id="WP_162422111.1">
    <property type="nucleotide sequence ID" value="NZ_WVIE01000004.1"/>
</dbReference>
<evidence type="ECO:0000259" key="6">
    <source>
        <dbReference type="Pfam" id="PF03958"/>
    </source>
</evidence>
<dbReference type="Gene3D" id="3.30.1370.120">
    <property type="match status" value="1"/>
</dbReference>
<evidence type="ECO:0000313" key="9">
    <source>
        <dbReference type="Proteomes" id="UP000646053"/>
    </source>
</evidence>
<dbReference type="InterPro" id="IPR005644">
    <property type="entry name" value="NolW-like"/>
</dbReference>
<feature type="domain" description="Type II/III secretion system secretin-like" evidence="5">
    <location>
        <begin position="609"/>
        <end position="773"/>
    </location>
</feature>
<feature type="domain" description="NolW-like" evidence="6">
    <location>
        <begin position="352"/>
        <end position="457"/>
    </location>
</feature>
<evidence type="ECO:0000313" key="8">
    <source>
        <dbReference type="EMBL" id="NDJ16597.1"/>
    </source>
</evidence>
<evidence type="ECO:0000256" key="1">
    <source>
        <dbReference type="ARBA" id="ARBA00022729"/>
    </source>
</evidence>
<dbReference type="InterPro" id="IPR021731">
    <property type="entry name" value="AMIN_dom"/>
</dbReference>
<name>A0A8J7YXT5_9CYAN</name>
<protein>
    <submittedName>
        <fullName evidence="8">AMIN domain-containing protein</fullName>
    </submittedName>
</protein>
<comment type="caution">
    <text evidence="8">The sequence shown here is derived from an EMBL/GenBank/DDBJ whole genome shotgun (WGS) entry which is preliminary data.</text>
</comment>
<comment type="similarity">
    <text evidence="2">Belongs to the bacterial secretin family.</text>
</comment>
<dbReference type="PANTHER" id="PTHR30332">
    <property type="entry name" value="PROBABLE GENERAL SECRETION PATHWAY PROTEIN D"/>
    <property type="match status" value="1"/>
</dbReference>
<keyword evidence="3" id="KW-0813">Transport</keyword>
<feature type="signal peptide" evidence="4">
    <location>
        <begin position="1"/>
        <end position="25"/>
    </location>
</feature>
<evidence type="ECO:0000256" key="4">
    <source>
        <dbReference type="SAM" id="SignalP"/>
    </source>
</evidence>
<comment type="subcellular location">
    <subcellularLocation>
        <location evidence="3">Cell outer membrane</location>
    </subcellularLocation>
</comment>
<accession>A0A8J7YXT5</accession>
<keyword evidence="1 4" id="KW-0732">Signal</keyword>
<dbReference type="GO" id="GO:0015627">
    <property type="term" value="C:type II protein secretion system complex"/>
    <property type="evidence" value="ECO:0007669"/>
    <property type="project" value="TreeGrafter"/>
</dbReference>
<gene>
    <name evidence="8" type="ORF">GS601_04700</name>
</gene>
<dbReference type="Pfam" id="PF11741">
    <property type="entry name" value="AMIN"/>
    <property type="match status" value="1"/>
</dbReference>
<evidence type="ECO:0000256" key="2">
    <source>
        <dbReference type="RuleBase" id="RU004003"/>
    </source>
</evidence>
<dbReference type="GO" id="GO:0009306">
    <property type="term" value="P:protein secretion"/>
    <property type="evidence" value="ECO:0007669"/>
    <property type="project" value="InterPro"/>
</dbReference>
<sequence>MKELRGLGAMTAATIALFASQPAMAAPTQVSNVKLNPTGSGVDVVLETQGGNKAPQVFNVNRGNTWTAYVFNAQIARPFQQANPAPGIASVSVSSMGGNGVQVVVVGQGGVPTGQVASRNAQGVILSVASTGGVATAGNGRVAQVTPTVAQAAPTQVAPAAPGTVMMQVTPRPPGTPVAPFVPNAQIQPSGAPFVPTAPVPPLMPRAVAPPVGDQSVAQMDASPSAIDLGTNERIPRLVLRDAPVREVLALLAKAAGLNLAYSEASNGNGAAAAGATGAAAKSGGPTISLDIENEAVQDVFNYVLRITCVPVMAQGGAAGGGGQCAALEANRVGRTIFVGTRLPDEARNLISRTIRLNQVNSSEAAAFLTTQGAETQRPFEQVEIQTIGEGAAARTVETRTPTILALRPTEGTGALVLRGLSVSTNDRLNSITITGAPKKVEIATGFLTQLDARKRQVAVNVKIVDINLLKTEDFNTSFSFGVGNNFFSVDQGAAVFNFGSVRPPTSAEVRGSLASAPVTGSLFPETSSSGPFVRENSNSPFGTPGTGARAPFGTNSDPFAPGPTAITPPTIDGTTGIVTTPGTITYGLPSLFQFPSKFLSRLQSQVVSGNAKVLSDPTVVVQDGESSSVRLTSEVFAGFKRNIQANGAQSTTVDEPIIKEAGLILNMQVDRIDDNGFITLRVNPIISSPGSSVQTPQGQITLINGRSIQSGAIRVRDGQTLILSGIIQESDRATVSKVPILGDIPILGSLFRSTNRNKQRQEVIVMLTPRIMDDSDRSTYGYGYVPGKEVREYIQQQR</sequence>
<evidence type="ECO:0000259" key="7">
    <source>
        <dbReference type="Pfam" id="PF11741"/>
    </source>
</evidence>
<dbReference type="InterPro" id="IPR038591">
    <property type="entry name" value="NolW-like_sf"/>
</dbReference>
<dbReference type="EMBL" id="WVIE01000004">
    <property type="protein sequence ID" value="NDJ16597.1"/>
    <property type="molecule type" value="Genomic_DNA"/>
</dbReference>
<keyword evidence="9" id="KW-1185">Reference proteome</keyword>
<organism evidence="8 9">
    <name type="scientific">Myxacorys almedinensis A</name>
    <dbReference type="NCBI Taxonomy" id="2690445"/>
    <lineage>
        <taxon>Bacteria</taxon>
        <taxon>Bacillati</taxon>
        <taxon>Cyanobacteriota</taxon>
        <taxon>Cyanophyceae</taxon>
        <taxon>Leptolyngbyales</taxon>
        <taxon>Leptolyngbyaceae</taxon>
        <taxon>Myxacorys</taxon>
        <taxon>Myxacorys almedinensis</taxon>
    </lineage>
</organism>
<evidence type="ECO:0000256" key="3">
    <source>
        <dbReference type="RuleBase" id="RU004004"/>
    </source>
</evidence>
<dbReference type="Proteomes" id="UP000646053">
    <property type="component" value="Unassembled WGS sequence"/>
</dbReference>
<proteinExistence type="inferred from homology"/>
<dbReference type="GO" id="GO:0009279">
    <property type="term" value="C:cell outer membrane"/>
    <property type="evidence" value="ECO:0007669"/>
    <property type="project" value="UniProtKB-SubCell"/>
</dbReference>
<dbReference type="AlphaFoldDB" id="A0A8J7YXT5"/>
<reference evidence="8" key="1">
    <citation type="submission" date="2019-12" db="EMBL/GenBank/DDBJ databases">
        <title>High-Quality draft genome sequences of three cyanobacteria isolated from the limestone walls of the Old Cathedral of Coimbra.</title>
        <authorList>
            <person name="Tiago I."/>
            <person name="Soares F."/>
            <person name="Portugal A."/>
        </authorList>
    </citation>
    <scope>NUCLEOTIDE SEQUENCE</scope>
    <source>
        <strain evidence="8">A</strain>
    </source>
</reference>
<feature type="domain" description="AMIN" evidence="7">
    <location>
        <begin position="32"/>
        <end position="111"/>
    </location>
</feature>